<sequence>MKLTFEEKKLLYTYGCADLELTRKRLYGVAGLTVDPDLNRLVFDFVRKLEDESLHLERWYDQMFYFVRSEMECYTNMRLLMQDIEEDEDWGPTIFDESEEEELIDDV</sequence>
<evidence type="ECO:0000313" key="1">
    <source>
        <dbReference type="EMBL" id="RAW54164.1"/>
    </source>
</evidence>
<gene>
    <name evidence="1" type="ORF">C4N24_14510</name>
</gene>
<dbReference type="EMBL" id="PRLD01000030">
    <property type="protein sequence ID" value="RAW54164.1"/>
    <property type="molecule type" value="Genomic_DNA"/>
</dbReference>
<protein>
    <submittedName>
        <fullName evidence="1">Uncharacterized protein</fullName>
    </submittedName>
</protein>
<dbReference type="Proteomes" id="UP000251281">
    <property type="component" value="Unassembled WGS sequence"/>
</dbReference>
<proteinExistence type="predicted"/>
<organism evidence="1 2">
    <name type="scientific">Faecalibacterium prausnitzii</name>
    <dbReference type="NCBI Taxonomy" id="853"/>
    <lineage>
        <taxon>Bacteria</taxon>
        <taxon>Bacillati</taxon>
        <taxon>Bacillota</taxon>
        <taxon>Clostridia</taxon>
        <taxon>Eubacteriales</taxon>
        <taxon>Oscillospiraceae</taxon>
        <taxon>Faecalibacterium</taxon>
    </lineage>
</organism>
<evidence type="ECO:0000313" key="2">
    <source>
        <dbReference type="Proteomes" id="UP000251281"/>
    </source>
</evidence>
<accession>A0A329TYN7</accession>
<dbReference type="RefSeq" id="WP_112091994.1">
    <property type="nucleotide sequence ID" value="NZ_PRLD01000030.1"/>
</dbReference>
<reference evidence="1 2" key="1">
    <citation type="submission" date="2018-02" db="EMBL/GenBank/DDBJ databases">
        <title>Complete genome sequencing of Faecalibacterium prausnitzii strains isolated from the human gut.</title>
        <authorList>
            <person name="Fitzgerald B.C."/>
            <person name="Shkoporov A.N."/>
            <person name="Ross P.R."/>
            <person name="Hill C."/>
        </authorList>
    </citation>
    <scope>NUCLEOTIDE SEQUENCE [LARGE SCALE GENOMIC DNA]</scope>
    <source>
        <strain evidence="1 2">APC923/51-1</strain>
    </source>
</reference>
<name>A0A329TYN7_9FIRM</name>
<dbReference type="AlphaFoldDB" id="A0A329TYN7"/>
<comment type="caution">
    <text evidence="1">The sequence shown here is derived from an EMBL/GenBank/DDBJ whole genome shotgun (WGS) entry which is preliminary data.</text>
</comment>